<accession>A0A6P1NDF6</accession>
<evidence type="ECO:0000313" key="2">
    <source>
        <dbReference type="Proteomes" id="UP000463975"/>
    </source>
</evidence>
<dbReference type="InterPro" id="IPR039968">
    <property type="entry name" value="BcerS-like"/>
</dbReference>
<gene>
    <name evidence="1" type="ORF">GT348_04050</name>
</gene>
<dbReference type="InterPro" id="IPR016181">
    <property type="entry name" value="Acyl_CoA_acyltransferase"/>
</dbReference>
<dbReference type="PANTHER" id="PTHR41368:SF1">
    <property type="entry name" value="PROTEIN YGHO"/>
    <property type="match status" value="1"/>
</dbReference>
<name>A0A6P1NDF6_9PROT</name>
<dbReference type="SUPFAM" id="SSF55729">
    <property type="entry name" value="Acyl-CoA N-acyltransferases (Nat)"/>
    <property type="match status" value="1"/>
</dbReference>
<keyword evidence="2" id="KW-1185">Reference proteome</keyword>
<proteinExistence type="predicted"/>
<evidence type="ECO:0000313" key="1">
    <source>
        <dbReference type="EMBL" id="QHI95548.1"/>
    </source>
</evidence>
<evidence type="ECO:0008006" key="3">
    <source>
        <dbReference type="Google" id="ProtNLM"/>
    </source>
</evidence>
<dbReference type="EMBL" id="CP047652">
    <property type="protein sequence ID" value="QHI95548.1"/>
    <property type="molecule type" value="Genomic_DNA"/>
</dbReference>
<dbReference type="KEGG" id="bomb:GT348_04050"/>
<organism evidence="1 2">
    <name type="scientific">Aristophania vespae</name>
    <dbReference type="NCBI Taxonomy" id="2697033"/>
    <lineage>
        <taxon>Bacteria</taxon>
        <taxon>Pseudomonadati</taxon>
        <taxon>Pseudomonadota</taxon>
        <taxon>Alphaproteobacteria</taxon>
        <taxon>Acetobacterales</taxon>
        <taxon>Acetobacteraceae</taxon>
        <taxon>Aristophania</taxon>
    </lineage>
</organism>
<reference evidence="1 2" key="1">
    <citation type="submission" date="2020-01" db="EMBL/GenBank/DDBJ databases">
        <title>Genome sequencing of strain KACC 21507.</title>
        <authorList>
            <person name="Heo J."/>
            <person name="Kim S.-J."/>
            <person name="Kim J.-S."/>
            <person name="Hong S.-B."/>
            <person name="Kwon S.-W."/>
        </authorList>
    </citation>
    <scope>NUCLEOTIDE SEQUENCE [LARGE SCALE GENOMIC DNA]</scope>
    <source>
        <strain evidence="1 2">KACC 21507</strain>
    </source>
</reference>
<dbReference type="RefSeq" id="WP_160618625.1">
    <property type="nucleotide sequence ID" value="NZ_CP047652.1"/>
</dbReference>
<sequence>MQREASHSQSDKIEIRPVTSRRELRTFITLPRLLYKNMKGFVAPFDMEQEGLLDPRKAAIFRHADIQYFLAWRGKTPVGRIAAILDQRAIEYWQTKIGQFGALDCVPDSLIVAALLQAAENWLIDRGAVRVRGPVTLSGNGETGCMVEGQETPPMVAMPWHPPQLSRLIEKNGYEKTEDLLSYSLEITPEIEEHFPVPGGMQIGKGRLKSITTRSLSKKEIVAQSEILRKLYNDAWAHKYNFVPMQDYEMQAMVKQIKPLLRPEHYVQIDQNGEPVAMAMVIPNIYDITADLGGAPSLSGWLRFAHRLFTHRFKSARVILLGVSSKLRGTILGSLLPSLAIRELMQRSKKQPYRWVELGWIQESDTGMRSLAEALVPHPHKRHRLYEKPLVKR</sequence>
<dbReference type="Proteomes" id="UP000463975">
    <property type="component" value="Chromosome"/>
</dbReference>
<dbReference type="PANTHER" id="PTHR41368">
    <property type="entry name" value="PROTEIN YGHO"/>
    <property type="match status" value="1"/>
</dbReference>
<protein>
    <recommendedName>
        <fullName evidence="3">N-acetyltransferase domain-containing protein</fullName>
    </recommendedName>
</protein>
<dbReference type="Gene3D" id="3.40.630.30">
    <property type="match status" value="1"/>
</dbReference>
<dbReference type="AlphaFoldDB" id="A0A6P1NDF6"/>